<accession>A0A5A7SQ27</accession>
<reference evidence="2 3" key="1">
    <citation type="submission" date="2019-08" db="EMBL/GenBank/DDBJ databases">
        <title>Draft genome sequences of two oriental melons (Cucumis melo L. var makuwa).</title>
        <authorList>
            <person name="Kwon S.-Y."/>
        </authorList>
    </citation>
    <scope>NUCLEOTIDE SEQUENCE [LARGE SCALE GENOMIC DNA]</scope>
    <source>
        <strain evidence="3">cv. SW 3</strain>
        <tissue evidence="2">Leaf</tissue>
    </source>
</reference>
<protein>
    <submittedName>
        <fullName evidence="2">TBC1 domain family member 17</fullName>
    </submittedName>
</protein>
<dbReference type="AlphaFoldDB" id="A0A5A7SQ27"/>
<evidence type="ECO:0000313" key="2">
    <source>
        <dbReference type="EMBL" id="KAA0032483.1"/>
    </source>
</evidence>
<evidence type="ECO:0000313" key="3">
    <source>
        <dbReference type="Proteomes" id="UP000321393"/>
    </source>
</evidence>
<dbReference type="EMBL" id="SSTE01021481">
    <property type="protein sequence ID" value="KAA0032483.1"/>
    <property type="molecule type" value="Genomic_DNA"/>
</dbReference>
<gene>
    <name evidence="2" type="ORF">E6C27_scaffold500G00070</name>
</gene>
<dbReference type="OrthoDB" id="1717550at2759"/>
<feature type="compositionally biased region" description="Basic and acidic residues" evidence="1">
    <location>
        <begin position="1"/>
        <end position="14"/>
    </location>
</feature>
<dbReference type="STRING" id="1194695.A0A5A7SQ27"/>
<feature type="region of interest" description="Disordered" evidence="1">
    <location>
        <begin position="1"/>
        <end position="26"/>
    </location>
</feature>
<comment type="caution">
    <text evidence="2">The sequence shown here is derived from an EMBL/GenBank/DDBJ whole genome shotgun (WGS) entry which is preliminary data.</text>
</comment>
<dbReference type="Proteomes" id="UP000321393">
    <property type="component" value="Unassembled WGS sequence"/>
</dbReference>
<feature type="compositionally biased region" description="Polar residues" evidence="1">
    <location>
        <begin position="176"/>
        <end position="198"/>
    </location>
</feature>
<sequence length="243" mass="26747">MRRDKPHMKNKEYSRGLGFPDAGKGSEKRETFVAVRSSLPSIPSSLPSVAAVRRCDCNFSFSLPPVKPIGGGFPDAVHGVGKVDEAFPTSWFASGKTASEEAFPTARTASGDPFSTYFSLPPTIEYATRKEDCQQMFTVVESGRYITAPVISEDDQPIHDPLVLLEINPDKGPTVPQDTGPTDGNLDGSRSTPNNNLETAKDPKIIQWMLTLHQIELEIDLECWSNDFEMILDPRITRGNANF</sequence>
<feature type="region of interest" description="Disordered" evidence="1">
    <location>
        <begin position="168"/>
        <end position="199"/>
    </location>
</feature>
<organism evidence="2 3">
    <name type="scientific">Cucumis melo var. makuwa</name>
    <name type="common">Oriental melon</name>
    <dbReference type="NCBI Taxonomy" id="1194695"/>
    <lineage>
        <taxon>Eukaryota</taxon>
        <taxon>Viridiplantae</taxon>
        <taxon>Streptophyta</taxon>
        <taxon>Embryophyta</taxon>
        <taxon>Tracheophyta</taxon>
        <taxon>Spermatophyta</taxon>
        <taxon>Magnoliopsida</taxon>
        <taxon>eudicotyledons</taxon>
        <taxon>Gunneridae</taxon>
        <taxon>Pentapetalae</taxon>
        <taxon>rosids</taxon>
        <taxon>fabids</taxon>
        <taxon>Cucurbitales</taxon>
        <taxon>Cucurbitaceae</taxon>
        <taxon>Benincaseae</taxon>
        <taxon>Cucumis</taxon>
    </lineage>
</organism>
<name>A0A5A7SQ27_CUCMM</name>
<proteinExistence type="predicted"/>
<evidence type="ECO:0000256" key="1">
    <source>
        <dbReference type="SAM" id="MobiDB-lite"/>
    </source>
</evidence>